<evidence type="ECO:0000259" key="1">
    <source>
        <dbReference type="Pfam" id="PF07705"/>
    </source>
</evidence>
<dbReference type="RefSeq" id="WP_214418370.1">
    <property type="nucleotide sequence ID" value="NZ_CP075546.1"/>
</dbReference>
<dbReference type="Gene3D" id="2.60.40.10">
    <property type="entry name" value="Immunoglobulins"/>
    <property type="match status" value="3"/>
</dbReference>
<dbReference type="InterPro" id="IPR013783">
    <property type="entry name" value="Ig-like_fold"/>
</dbReference>
<evidence type="ECO:0000313" key="3">
    <source>
        <dbReference type="Proteomes" id="UP000680656"/>
    </source>
</evidence>
<sequence length="560" mass="61957">MNTDFILNRFLFLTISITCIFICIGSPHLITGEWSSIGGIVTADDTVNLDIIGIRMDIPSYVDAGTYFRIVDTVRNRGTQSTGFFSIGYVLQDETGSNPDFYLGNISIQNLVPGGQKSVNVSFPISMEIKSGSYKLRRVILLSDLIVSSKPDSFIPGNEKALYVNNGPEFFGLGYNEENFLTVENGEMLRLSSTIENLNETHSVETKLSYYLSKTGLITDDVIFFGESDFIQVKPSEKQTVETIFPVPSDIENSEYFIITSFIPLDLVSENSDVYWVSDESYSIAEREPVPTPVISIAPVEPTTSEPDIMTVKTDYPDVMYIGEGAKITDSVTNIGGSTAGIVRVEYLVATQDDGSDARHLGWWTIHNLKAGETRTSQETVGIPDSVRSGIYYLTKKITVTSNPPERNTANNYWTGNRPVRVEYNPAARIPDLTHVLTKFPCGEPGKDAEIIDTITNIGNGCAEHVTVAYYISPYADFDPSTARYLGIWEINKICVGEQLTNTITVTVPGDLMNGEYYWFSVIDPCSFMSYCGEELPELDKSNNVNIGQLVIGPCVFCEC</sequence>
<keyword evidence="3" id="KW-1185">Reference proteome</keyword>
<dbReference type="EMBL" id="CP075546">
    <property type="protein sequence ID" value="QVV87550.1"/>
    <property type="molecule type" value="Genomic_DNA"/>
</dbReference>
<dbReference type="GeneID" id="65097361"/>
<accession>A0A8E7AVK2</accession>
<dbReference type="AlphaFoldDB" id="A0A8E7AVK2"/>
<name>A0A8E7AVK2_9EURY</name>
<feature type="domain" description="CARDB" evidence="1">
    <location>
        <begin position="307"/>
        <end position="414"/>
    </location>
</feature>
<dbReference type="Proteomes" id="UP000680656">
    <property type="component" value="Chromosome"/>
</dbReference>
<dbReference type="KEGG" id="mrtj:KHC33_09215"/>
<protein>
    <recommendedName>
        <fullName evidence="1">CARDB domain-containing protein</fullName>
    </recommendedName>
</protein>
<proteinExistence type="predicted"/>
<gene>
    <name evidence="2" type="ORF">KHC33_09215</name>
</gene>
<organism evidence="2 3">
    <name type="scientific">Methanospirillum purgamenti</name>
    <dbReference type="NCBI Taxonomy" id="2834276"/>
    <lineage>
        <taxon>Archaea</taxon>
        <taxon>Methanobacteriati</taxon>
        <taxon>Methanobacteriota</taxon>
        <taxon>Stenosarchaea group</taxon>
        <taxon>Methanomicrobia</taxon>
        <taxon>Methanomicrobiales</taxon>
        <taxon>Methanospirillaceae</taxon>
        <taxon>Methanospirillum</taxon>
    </lineage>
</organism>
<dbReference type="InterPro" id="IPR011635">
    <property type="entry name" value="CARDB"/>
</dbReference>
<evidence type="ECO:0000313" key="2">
    <source>
        <dbReference type="EMBL" id="QVV87550.1"/>
    </source>
</evidence>
<reference evidence="2 3" key="1">
    <citation type="submission" date="2021-05" db="EMBL/GenBank/DDBJ databases">
        <title>A novel Methanospirillum isolate from a pyrite-forming mixed culture.</title>
        <authorList>
            <person name="Bunk B."/>
            <person name="Sproer C."/>
            <person name="Spring S."/>
            <person name="Pester M."/>
        </authorList>
    </citation>
    <scope>NUCLEOTIDE SEQUENCE [LARGE SCALE GENOMIC DNA]</scope>
    <source>
        <strain evidence="2 3">J.3.6.1-F.2.7.3</strain>
    </source>
</reference>
<dbReference type="Pfam" id="PF07705">
    <property type="entry name" value="CARDB"/>
    <property type="match status" value="1"/>
</dbReference>